<feature type="domain" description="PepSY" evidence="2">
    <location>
        <begin position="47"/>
        <end position="102"/>
    </location>
</feature>
<reference evidence="3 4" key="1">
    <citation type="submission" date="2015-07" db="EMBL/GenBank/DDBJ databases">
        <title>Fjat-14205 dsm 2895.</title>
        <authorList>
            <person name="Liu B."/>
            <person name="Wang J."/>
            <person name="Zhu Y."/>
            <person name="Liu G."/>
            <person name="Chen Q."/>
            <person name="Chen Z."/>
            <person name="Lan J."/>
            <person name="Che J."/>
            <person name="Ge C."/>
            <person name="Shi H."/>
            <person name="Pan Z."/>
            <person name="Liu X."/>
        </authorList>
    </citation>
    <scope>NUCLEOTIDE SEQUENCE [LARGE SCALE GENOMIC DNA]</scope>
    <source>
        <strain evidence="3 4">DSM 2895</strain>
    </source>
</reference>
<keyword evidence="4" id="KW-1185">Reference proteome</keyword>
<dbReference type="Gene3D" id="3.10.450.40">
    <property type="match status" value="2"/>
</dbReference>
<gene>
    <name evidence="3" type="ORF">AF333_16525</name>
</gene>
<accession>A0A0D1YE53</accession>
<sequence length="176" mass="19162">MMKRKVGIAVLTGVLALGGTTVGAYAVQSDKASNIQGKDKSVAEVTLSTEEAKQIAKKQLSGNIEQVELERENGRLVYKVEFEKYGDDDDVYVDAQTGKILSNSDIRPAHGTVKISKAQAKEIALRQVKGTVTEIDLDRDDREPVYEVEIATANGHEANVDVSATTGQIVRVEWDD</sequence>
<evidence type="ECO:0000256" key="1">
    <source>
        <dbReference type="SAM" id="SignalP"/>
    </source>
</evidence>
<proteinExistence type="predicted"/>
<dbReference type="Pfam" id="PF03413">
    <property type="entry name" value="PepSY"/>
    <property type="match status" value="2"/>
</dbReference>
<evidence type="ECO:0000259" key="2">
    <source>
        <dbReference type="Pfam" id="PF03413"/>
    </source>
</evidence>
<evidence type="ECO:0000313" key="3">
    <source>
        <dbReference type="EMBL" id="KON96848.1"/>
    </source>
</evidence>
<evidence type="ECO:0000313" key="4">
    <source>
        <dbReference type="Proteomes" id="UP000037269"/>
    </source>
</evidence>
<feature type="chain" id="PRO_5009760991" description="PepSY domain-containing protein" evidence="1">
    <location>
        <begin position="27"/>
        <end position="176"/>
    </location>
</feature>
<name>A0A0D1YE53_ANEMI</name>
<dbReference type="Proteomes" id="UP000037269">
    <property type="component" value="Unassembled WGS sequence"/>
</dbReference>
<feature type="signal peptide" evidence="1">
    <location>
        <begin position="1"/>
        <end position="26"/>
    </location>
</feature>
<dbReference type="PATRIC" id="fig|47500.12.peg.816"/>
<dbReference type="InterPro" id="IPR025711">
    <property type="entry name" value="PepSY"/>
</dbReference>
<dbReference type="STRING" id="47500.AF333_16525"/>
<keyword evidence="1" id="KW-0732">Signal</keyword>
<protein>
    <recommendedName>
        <fullName evidence="2">PepSY domain-containing protein</fullName>
    </recommendedName>
</protein>
<dbReference type="EMBL" id="LGUG01000004">
    <property type="protein sequence ID" value="KON96848.1"/>
    <property type="molecule type" value="Genomic_DNA"/>
</dbReference>
<feature type="domain" description="PepSY" evidence="2">
    <location>
        <begin position="114"/>
        <end position="173"/>
    </location>
</feature>
<organism evidence="3 4">
    <name type="scientific">Aneurinibacillus migulanus</name>
    <name type="common">Bacillus migulanus</name>
    <dbReference type="NCBI Taxonomy" id="47500"/>
    <lineage>
        <taxon>Bacteria</taxon>
        <taxon>Bacillati</taxon>
        <taxon>Bacillota</taxon>
        <taxon>Bacilli</taxon>
        <taxon>Bacillales</taxon>
        <taxon>Paenibacillaceae</taxon>
        <taxon>Aneurinibacillus group</taxon>
        <taxon>Aneurinibacillus</taxon>
    </lineage>
</organism>
<dbReference type="AlphaFoldDB" id="A0A0D1YE53"/>
<comment type="caution">
    <text evidence="3">The sequence shown here is derived from an EMBL/GenBank/DDBJ whole genome shotgun (WGS) entry which is preliminary data.</text>
</comment>